<protein>
    <recommendedName>
        <fullName evidence="4">E3 SUMO-protein ligase NSE2</fullName>
    </recommendedName>
    <alternativeName>
        <fullName evidence="11">E3 SUMO-protein transferase NSE2</fullName>
    </alternativeName>
    <alternativeName>
        <fullName evidence="12">Non-structural maintenance of chromosomes element 2 homolog</fullName>
    </alternativeName>
</protein>
<dbReference type="EMBL" id="CH940651">
    <property type="protein sequence ID" value="EDW65383.1"/>
    <property type="molecule type" value="Genomic_DNA"/>
</dbReference>
<dbReference type="GO" id="GO:0016925">
    <property type="term" value="P:protein sumoylation"/>
    <property type="evidence" value="ECO:0007669"/>
    <property type="project" value="UniProtKB-UniPathway"/>
</dbReference>
<evidence type="ECO:0000256" key="1">
    <source>
        <dbReference type="ARBA" id="ARBA00004123"/>
    </source>
</evidence>
<evidence type="ECO:0000256" key="2">
    <source>
        <dbReference type="ARBA" id="ARBA00004718"/>
    </source>
</evidence>
<keyword evidence="5" id="KW-0808">Transferase</keyword>
<evidence type="ECO:0000256" key="6">
    <source>
        <dbReference type="ARBA" id="ARBA00022723"/>
    </source>
</evidence>
<dbReference type="Pfam" id="PF11789">
    <property type="entry name" value="zf-Nse"/>
    <property type="match status" value="1"/>
</dbReference>
<sequence>MEFISNVEDVKRTIIENTEFIKSLENCCDDSFHSQIQKMISETLKERLELGERLIAMKAKQKRIDAVLQQGLAETDIVEDLNKQCLQSFEKEDKKRINVKITSEYKQFKRELEAVNADSGATNTEDEDVAEVMQPGVMVVSMHDPWSKALMLNAVRNINCGHHYEHDSVQAIIKDNMGIRCPVVGCASKSYIQPHHLEPDMALRAKIRAYKAELEFAETLSDGEN</sequence>
<evidence type="ECO:0000256" key="9">
    <source>
        <dbReference type="ARBA" id="ARBA00022833"/>
    </source>
</evidence>
<dbReference type="Gene3D" id="3.30.40.10">
    <property type="entry name" value="Zinc/RING finger domain, C3HC4 (zinc finger)"/>
    <property type="match status" value="1"/>
</dbReference>
<dbReference type="OrthoDB" id="26899at2759"/>
<evidence type="ECO:0000256" key="5">
    <source>
        <dbReference type="ARBA" id="ARBA00022679"/>
    </source>
</evidence>
<dbReference type="Proteomes" id="UP000008792">
    <property type="component" value="Unassembled WGS sequence"/>
</dbReference>
<evidence type="ECO:0000256" key="10">
    <source>
        <dbReference type="ARBA" id="ARBA00023242"/>
    </source>
</evidence>
<dbReference type="FunCoup" id="B4M3K8">
    <property type="interactions" value="2052"/>
</dbReference>
<dbReference type="PhylomeDB" id="B4M3K8"/>
<keyword evidence="10" id="KW-0539">Nucleus</keyword>
<dbReference type="GO" id="GO:0005634">
    <property type="term" value="C:nucleus"/>
    <property type="evidence" value="ECO:0007669"/>
    <property type="project" value="UniProtKB-SubCell"/>
</dbReference>
<keyword evidence="15" id="KW-1185">Reference proteome</keyword>
<dbReference type="PANTHER" id="PTHR21330:SF1">
    <property type="entry name" value="E3 SUMO-PROTEIN LIGASE NSE2"/>
    <property type="match status" value="1"/>
</dbReference>
<evidence type="ECO:0000256" key="8">
    <source>
        <dbReference type="ARBA" id="ARBA00022786"/>
    </source>
</evidence>
<dbReference type="InterPro" id="IPR004181">
    <property type="entry name" value="Znf_MIZ"/>
</dbReference>
<dbReference type="InParanoid" id="B4M3K8"/>
<gene>
    <name evidence="14" type="primary">Dvir\GJ19226</name>
    <name evidence="14" type="ORF">Dvir_GJ19226</name>
</gene>
<evidence type="ECO:0000256" key="4">
    <source>
        <dbReference type="ARBA" id="ARBA00020923"/>
    </source>
</evidence>
<dbReference type="KEGG" id="dvi:6631774"/>
<keyword evidence="9" id="KW-0862">Zinc</keyword>
<evidence type="ECO:0000313" key="15">
    <source>
        <dbReference type="Proteomes" id="UP000008792"/>
    </source>
</evidence>
<evidence type="ECO:0000259" key="13">
    <source>
        <dbReference type="Pfam" id="PF11789"/>
    </source>
</evidence>
<dbReference type="GO" id="GO:0000724">
    <property type="term" value="P:double-strand break repair via homologous recombination"/>
    <property type="evidence" value="ECO:0007669"/>
    <property type="project" value="InterPro"/>
</dbReference>
<comment type="similarity">
    <text evidence="3">Belongs to the NSE2 family.</text>
</comment>
<dbReference type="AlphaFoldDB" id="B4M3K8"/>
<feature type="domain" description="SP-RING-type" evidence="13">
    <location>
        <begin position="140"/>
        <end position="187"/>
    </location>
</feature>
<keyword evidence="7" id="KW-0863">Zinc-finger</keyword>
<evidence type="ECO:0000256" key="7">
    <source>
        <dbReference type="ARBA" id="ARBA00022771"/>
    </source>
</evidence>
<dbReference type="HOGENOM" id="CLU_106881_0_0_1"/>
<dbReference type="GO" id="GO:0008270">
    <property type="term" value="F:zinc ion binding"/>
    <property type="evidence" value="ECO:0007669"/>
    <property type="project" value="UniProtKB-KW"/>
</dbReference>
<keyword evidence="8" id="KW-0833">Ubl conjugation pathway</keyword>
<dbReference type="GO" id="GO:0061665">
    <property type="term" value="F:SUMO ligase activity"/>
    <property type="evidence" value="ECO:0007669"/>
    <property type="project" value="TreeGrafter"/>
</dbReference>
<dbReference type="PANTHER" id="PTHR21330">
    <property type="entry name" value="E3 SUMO-PROTEIN LIGASE NSE2"/>
    <property type="match status" value="1"/>
</dbReference>
<reference evidence="14 15" key="1">
    <citation type="journal article" date="2007" name="Nature">
        <title>Evolution of genes and genomes on the Drosophila phylogeny.</title>
        <authorList>
            <consortium name="Drosophila 12 Genomes Consortium"/>
            <person name="Clark A.G."/>
            <person name="Eisen M.B."/>
            <person name="Smith D.R."/>
            <person name="Bergman C.M."/>
            <person name="Oliver B."/>
            <person name="Markow T.A."/>
            <person name="Kaufman T.C."/>
            <person name="Kellis M."/>
            <person name="Gelbart W."/>
            <person name="Iyer V.N."/>
            <person name="Pollard D.A."/>
            <person name="Sackton T.B."/>
            <person name="Larracuente A.M."/>
            <person name="Singh N.D."/>
            <person name="Abad J.P."/>
            <person name="Abt D.N."/>
            <person name="Adryan B."/>
            <person name="Aguade M."/>
            <person name="Akashi H."/>
            <person name="Anderson W.W."/>
            <person name="Aquadro C.F."/>
            <person name="Ardell D.H."/>
            <person name="Arguello R."/>
            <person name="Artieri C.G."/>
            <person name="Barbash D.A."/>
            <person name="Barker D."/>
            <person name="Barsanti P."/>
            <person name="Batterham P."/>
            <person name="Batzoglou S."/>
            <person name="Begun D."/>
            <person name="Bhutkar A."/>
            <person name="Blanco E."/>
            <person name="Bosak S.A."/>
            <person name="Bradley R.K."/>
            <person name="Brand A.D."/>
            <person name="Brent M.R."/>
            <person name="Brooks A.N."/>
            <person name="Brown R.H."/>
            <person name="Butlin R.K."/>
            <person name="Caggese C."/>
            <person name="Calvi B.R."/>
            <person name="Bernardo de Carvalho A."/>
            <person name="Caspi A."/>
            <person name="Castrezana S."/>
            <person name="Celniker S.E."/>
            <person name="Chang J.L."/>
            <person name="Chapple C."/>
            <person name="Chatterji S."/>
            <person name="Chinwalla A."/>
            <person name="Civetta A."/>
            <person name="Clifton S.W."/>
            <person name="Comeron J.M."/>
            <person name="Costello J.C."/>
            <person name="Coyne J.A."/>
            <person name="Daub J."/>
            <person name="David R.G."/>
            <person name="Delcher A.L."/>
            <person name="Delehaunty K."/>
            <person name="Do C.B."/>
            <person name="Ebling H."/>
            <person name="Edwards K."/>
            <person name="Eickbush T."/>
            <person name="Evans J.D."/>
            <person name="Filipski A."/>
            <person name="Findeiss S."/>
            <person name="Freyhult E."/>
            <person name="Fulton L."/>
            <person name="Fulton R."/>
            <person name="Garcia A.C."/>
            <person name="Gardiner A."/>
            <person name="Garfield D.A."/>
            <person name="Garvin B.E."/>
            <person name="Gibson G."/>
            <person name="Gilbert D."/>
            <person name="Gnerre S."/>
            <person name="Godfrey J."/>
            <person name="Good R."/>
            <person name="Gotea V."/>
            <person name="Gravely B."/>
            <person name="Greenberg A.J."/>
            <person name="Griffiths-Jones S."/>
            <person name="Gross S."/>
            <person name="Guigo R."/>
            <person name="Gustafson E.A."/>
            <person name="Haerty W."/>
            <person name="Hahn M.W."/>
            <person name="Halligan D.L."/>
            <person name="Halpern A.L."/>
            <person name="Halter G.M."/>
            <person name="Han M.V."/>
            <person name="Heger A."/>
            <person name="Hillier L."/>
            <person name="Hinrichs A.S."/>
            <person name="Holmes I."/>
            <person name="Hoskins R.A."/>
            <person name="Hubisz M.J."/>
            <person name="Hultmark D."/>
            <person name="Huntley M.A."/>
            <person name="Jaffe D.B."/>
            <person name="Jagadeeshan S."/>
            <person name="Jeck W.R."/>
            <person name="Johnson J."/>
            <person name="Jones C.D."/>
            <person name="Jordan W.C."/>
            <person name="Karpen G.H."/>
            <person name="Kataoka E."/>
            <person name="Keightley P.D."/>
            <person name="Kheradpour P."/>
            <person name="Kirkness E.F."/>
            <person name="Koerich L.B."/>
            <person name="Kristiansen K."/>
            <person name="Kudrna D."/>
            <person name="Kulathinal R.J."/>
            <person name="Kumar S."/>
            <person name="Kwok R."/>
            <person name="Lander E."/>
            <person name="Langley C.H."/>
            <person name="Lapoint R."/>
            <person name="Lazzaro B.P."/>
            <person name="Lee S.J."/>
            <person name="Levesque L."/>
            <person name="Li R."/>
            <person name="Lin C.F."/>
            <person name="Lin M.F."/>
            <person name="Lindblad-Toh K."/>
            <person name="Llopart A."/>
            <person name="Long M."/>
            <person name="Low L."/>
            <person name="Lozovsky E."/>
            <person name="Lu J."/>
            <person name="Luo M."/>
            <person name="Machado C.A."/>
            <person name="Makalowski W."/>
            <person name="Marzo M."/>
            <person name="Matsuda M."/>
            <person name="Matzkin L."/>
            <person name="McAllister B."/>
            <person name="McBride C.S."/>
            <person name="McKernan B."/>
            <person name="McKernan K."/>
            <person name="Mendez-Lago M."/>
            <person name="Minx P."/>
            <person name="Mollenhauer M.U."/>
            <person name="Montooth K."/>
            <person name="Mount S.M."/>
            <person name="Mu X."/>
            <person name="Myers E."/>
            <person name="Negre B."/>
            <person name="Newfeld S."/>
            <person name="Nielsen R."/>
            <person name="Noor M.A."/>
            <person name="O'Grady P."/>
            <person name="Pachter L."/>
            <person name="Papaceit M."/>
            <person name="Parisi M.J."/>
            <person name="Parisi M."/>
            <person name="Parts L."/>
            <person name="Pedersen J.S."/>
            <person name="Pesole G."/>
            <person name="Phillippy A.M."/>
            <person name="Ponting C.P."/>
            <person name="Pop M."/>
            <person name="Porcelli D."/>
            <person name="Powell J.R."/>
            <person name="Prohaska S."/>
            <person name="Pruitt K."/>
            <person name="Puig M."/>
            <person name="Quesneville H."/>
            <person name="Ram K.R."/>
            <person name="Rand D."/>
            <person name="Rasmussen M.D."/>
            <person name="Reed L.K."/>
            <person name="Reenan R."/>
            <person name="Reily A."/>
            <person name="Remington K.A."/>
            <person name="Rieger T.T."/>
            <person name="Ritchie M.G."/>
            <person name="Robin C."/>
            <person name="Rogers Y.H."/>
            <person name="Rohde C."/>
            <person name="Rozas J."/>
            <person name="Rubenfield M.J."/>
            <person name="Ruiz A."/>
            <person name="Russo S."/>
            <person name="Salzberg S.L."/>
            <person name="Sanchez-Gracia A."/>
            <person name="Saranga D.J."/>
            <person name="Sato H."/>
            <person name="Schaeffer S.W."/>
            <person name="Schatz M.C."/>
            <person name="Schlenke T."/>
            <person name="Schwartz R."/>
            <person name="Segarra C."/>
            <person name="Singh R.S."/>
            <person name="Sirot L."/>
            <person name="Sirota M."/>
            <person name="Sisneros N.B."/>
            <person name="Smith C.D."/>
            <person name="Smith T.F."/>
            <person name="Spieth J."/>
            <person name="Stage D.E."/>
            <person name="Stark A."/>
            <person name="Stephan W."/>
            <person name="Strausberg R.L."/>
            <person name="Strempel S."/>
            <person name="Sturgill D."/>
            <person name="Sutton G."/>
            <person name="Sutton G.G."/>
            <person name="Tao W."/>
            <person name="Teichmann S."/>
            <person name="Tobari Y.N."/>
            <person name="Tomimura Y."/>
            <person name="Tsolas J.M."/>
            <person name="Valente V.L."/>
            <person name="Venter E."/>
            <person name="Venter J.C."/>
            <person name="Vicario S."/>
            <person name="Vieira F.G."/>
            <person name="Vilella A.J."/>
            <person name="Villasante A."/>
            <person name="Walenz B."/>
            <person name="Wang J."/>
            <person name="Wasserman M."/>
            <person name="Watts T."/>
            <person name="Wilson D."/>
            <person name="Wilson R.K."/>
            <person name="Wing R.A."/>
            <person name="Wolfner M.F."/>
            <person name="Wong A."/>
            <person name="Wong G.K."/>
            <person name="Wu C.I."/>
            <person name="Wu G."/>
            <person name="Yamamoto D."/>
            <person name="Yang H.P."/>
            <person name="Yang S.P."/>
            <person name="Yorke J.A."/>
            <person name="Yoshida K."/>
            <person name="Zdobnov E."/>
            <person name="Zhang P."/>
            <person name="Zhang Y."/>
            <person name="Zimin A.V."/>
            <person name="Baldwin J."/>
            <person name="Abdouelleil A."/>
            <person name="Abdulkadir J."/>
            <person name="Abebe A."/>
            <person name="Abera B."/>
            <person name="Abreu J."/>
            <person name="Acer S.C."/>
            <person name="Aftuck L."/>
            <person name="Alexander A."/>
            <person name="An P."/>
            <person name="Anderson E."/>
            <person name="Anderson S."/>
            <person name="Arachi H."/>
            <person name="Azer M."/>
            <person name="Bachantsang P."/>
            <person name="Barry A."/>
            <person name="Bayul T."/>
            <person name="Berlin A."/>
            <person name="Bessette D."/>
            <person name="Bloom T."/>
            <person name="Blye J."/>
            <person name="Boguslavskiy L."/>
            <person name="Bonnet C."/>
            <person name="Boukhgalter B."/>
            <person name="Bourzgui I."/>
            <person name="Brown A."/>
            <person name="Cahill P."/>
            <person name="Channer S."/>
            <person name="Cheshatsang Y."/>
            <person name="Chuda L."/>
            <person name="Citroen M."/>
            <person name="Collymore A."/>
            <person name="Cooke P."/>
            <person name="Costello M."/>
            <person name="D'Aco K."/>
            <person name="Daza R."/>
            <person name="De Haan G."/>
            <person name="DeGray S."/>
            <person name="DeMaso C."/>
            <person name="Dhargay N."/>
            <person name="Dooley K."/>
            <person name="Dooley E."/>
            <person name="Doricent M."/>
            <person name="Dorje P."/>
            <person name="Dorjee K."/>
            <person name="Dupes A."/>
            <person name="Elong R."/>
            <person name="Falk J."/>
            <person name="Farina A."/>
            <person name="Faro S."/>
            <person name="Ferguson D."/>
            <person name="Fisher S."/>
            <person name="Foley C.D."/>
            <person name="Franke A."/>
            <person name="Friedrich D."/>
            <person name="Gadbois L."/>
            <person name="Gearin G."/>
            <person name="Gearin C.R."/>
            <person name="Giannoukos G."/>
            <person name="Goode T."/>
            <person name="Graham J."/>
            <person name="Grandbois E."/>
            <person name="Grewal S."/>
            <person name="Gyaltsen K."/>
            <person name="Hafez N."/>
            <person name="Hagos B."/>
            <person name="Hall J."/>
            <person name="Henson C."/>
            <person name="Hollinger A."/>
            <person name="Honan T."/>
            <person name="Huard M.D."/>
            <person name="Hughes L."/>
            <person name="Hurhula B."/>
            <person name="Husby M.E."/>
            <person name="Kamat A."/>
            <person name="Kanga B."/>
            <person name="Kashin S."/>
            <person name="Khazanovich D."/>
            <person name="Kisner P."/>
            <person name="Lance K."/>
            <person name="Lara M."/>
            <person name="Lee W."/>
            <person name="Lennon N."/>
            <person name="Letendre F."/>
            <person name="LeVine R."/>
            <person name="Lipovsky A."/>
            <person name="Liu X."/>
            <person name="Liu J."/>
            <person name="Liu S."/>
            <person name="Lokyitsang T."/>
            <person name="Lokyitsang Y."/>
            <person name="Lubonja R."/>
            <person name="Lui A."/>
            <person name="MacDonald P."/>
            <person name="Magnisalis V."/>
            <person name="Maru K."/>
            <person name="Matthews C."/>
            <person name="McCusker W."/>
            <person name="McDonough S."/>
            <person name="Mehta T."/>
            <person name="Meldrim J."/>
            <person name="Meneus L."/>
            <person name="Mihai O."/>
            <person name="Mihalev A."/>
            <person name="Mihova T."/>
            <person name="Mittelman R."/>
            <person name="Mlenga V."/>
            <person name="Montmayeur A."/>
            <person name="Mulrain L."/>
            <person name="Navidi A."/>
            <person name="Naylor J."/>
            <person name="Negash T."/>
            <person name="Nguyen T."/>
            <person name="Nguyen N."/>
            <person name="Nicol R."/>
            <person name="Norbu C."/>
            <person name="Norbu N."/>
            <person name="Novod N."/>
            <person name="O'Neill B."/>
            <person name="Osman S."/>
            <person name="Markiewicz E."/>
            <person name="Oyono O.L."/>
            <person name="Patti C."/>
            <person name="Phunkhang P."/>
            <person name="Pierre F."/>
            <person name="Priest M."/>
            <person name="Raghuraman S."/>
            <person name="Rege F."/>
            <person name="Reyes R."/>
            <person name="Rise C."/>
            <person name="Rogov P."/>
            <person name="Ross K."/>
            <person name="Ryan E."/>
            <person name="Settipalli S."/>
            <person name="Shea T."/>
            <person name="Sherpa N."/>
            <person name="Shi L."/>
            <person name="Shih D."/>
            <person name="Sparrow T."/>
            <person name="Spaulding J."/>
            <person name="Stalker J."/>
            <person name="Stange-Thomann N."/>
            <person name="Stavropoulos S."/>
            <person name="Stone C."/>
            <person name="Strader C."/>
            <person name="Tesfaye S."/>
            <person name="Thomson T."/>
            <person name="Thoulutsang Y."/>
            <person name="Thoulutsang D."/>
            <person name="Topham K."/>
            <person name="Topping I."/>
            <person name="Tsamla T."/>
            <person name="Vassiliev H."/>
            <person name="Vo A."/>
            <person name="Wangchuk T."/>
            <person name="Wangdi T."/>
            <person name="Weiand M."/>
            <person name="Wilkinson J."/>
            <person name="Wilson A."/>
            <person name="Yadav S."/>
            <person name="Young G."/>
            <person name="Yu Q."/>
            <person name="Zembek L."/>
            <person name="Zhong D."/>
            <person name="Zimmer A."/>
            <person name="Zwirko Z."/>
            <person name="Jaffe D.B."/>
            <person name="Alvarez P."/>
            <person name="Brockman W."/>
            <person name="Butler J."/>
            <person name="Chin C."/>
            <person name="Gnerre S."/>
            <person name="Grabherr M."/>
            <person name="Kleber M."/>
            <person name="Mauceli E."/>
            <person name="MacCallum I."/>
        </authorList>
    </citation>
    <scope>NUCLEOTIDE SEQUENCE [LARGE SCALE GENOMIC DNA]</scope>
    <source>
        <strain evidence="15">Tucson 15010-1051.87</strain>
    </source>
</reference>
<proteinExistence type="inferred from homology"/>
<dbReference type="OMA" id="FSLHDPW"/>
<comment type="subcellular location">
    <subcellularLocation>
        <location evidence="1">Nucleus</location>
    </subcellularLocation>
</comment>
<keyword evidence="6" id="KW-0479">Metal-binding</keyword>
<evidence type="ECO:0000313" key="14">
    <source>
        <dbReference type="EMBL" id="EDW65383.1"/>
    </source>
</evidence>
<organism evidence="14 15">
    <name type="scientific">Drosophila virilis</name>
    <name type="common">Fruit fly</name>
    <dbReference type="NCBI Taxonomy" id="7244"/>
    <lineage>
        <taxon>Eukaryota</taxon>
        <taxon>Metazoa</taxon>
        <taxon>Ecdysozoa</taxon>
        <taxon>Arthropoda</taxon>
        <taxon>Hexapoda</taxon>
        <taxon>Insecta</taxon>
        <taxon>Pterygota</taxon>
        <taxon>Neoptera</taxon>
        <taxon>Endopterygota</taxon>
        <taxon>Diptera</taxon>
        <taxon>Brachycera</taxon>
        <taxon>Muscomorpha</taxon>
        <taxon>Ephydroidea</taxon>
        <taxon>Drosophilidae</taxon>
        <taxon>Drosophila</taxon>
    </lineage>
</organism>
<accession>B4M3K8</accession>
<dbReference type="GO" id="GO:0030915">
    <property type="term" value="C:Smc5-Smc6 complex"/>
    <property type="evidence" value="ECO:0007669"/>
    <property type="project" value="InterPro"/>
</dbReference>
<evidence type="ECO:0000256" key="12">
    <source>
        <dbReference type="ARBA" id="ARBA00032533"/>
    </source>
</evidence>
<evidence type="ECO:0000256" key="3">
    <source>
        <dbReference type="ARBA" id="ARBA00008212"/>
    </source>
</evidence>
<dbReference type="InterPro" id="IPR013083">
    <property type="entry name" value="Znf_RING/FYVE/PHD"/>
</dbReference>
<dbReference type="eggNOG" id="KOG2979">
    <property type="taxonomic scope" value="Eukaryota"/>
</dbReference>
<dbReference type="CDD" id="cd16651">
    <property type="entry name" value="SPL-RING_NSE2"/>
    <property type="match status" value="1"/>
</dbReference>
<comment type="pathway">
    <text evidence="2">Protein modification; protein sumoylation.</text>
</comment>
<evidence type="ECO:0000256" key="11">
    <source>
        <dbReference type="ARBA" id="ARBA00031731"/>
    </source>
</evidence>
<dbReference type="SUPFAM" id="SSF57850">
    <property type="entry name" value="RING/U-box"/>
    <property type="match status" value="1"/>
</dbReference>
<dbReference type="InterPro" id="IPR026846">
    <property type="entry name" value="Nse2(Mms21)"/>
</dbReference>
<name>B4M3K8_DROVI</name>
<dbReference type="UniPathway" id="UPA00886"/>
<dbReference type="STRING" id="7244.B4M3K8"/>